<keyword evidence="5 9" id="KW-1133">Transmembrane helix</keyword>
<feature type="transmembrane region" description="Helical" evidence="9">
    <location>
        <begin position="194"/>
        <end position="213"/>
    </location>
</feature>
<dbReference type="Pfam" id="PF10225">
    <property type="entry name" value="NEMP"/>
    <property type="match status" value="1"/>
</dbReference>
<evidence type="ECO:0000256" key="1">
    <source>
        <dbReference type="ARBA" id="ARBA00004575"/>
    </source>
</evidence>
<accession>A0A1L6K525</accession>
<keyword evidence="7" id="KW-0539">Nucleus</keyword>
<organism evidence="11">
    <name type="scientific">Populus tomentosa</name>
    <name type="common">Chinese white poplar</name>
    <dbReference type="NCBI Taxonomy" id="118781"/>
    <lineage>
        <taxon>Eukaryota</taxon>
        <taxon>Viridiplantae</taxon>
        <taxon>Streptophyta</taxon>
        <taxon>Embryophyta</taxon>
        <taxon>Tracheophyta</taxon>
        <taxon>Spermatophyta</taxon>
        <taxon>Magnoliopsida</taxon>
        <taxon>eudicotyledons</taxon>
        <taxon>Gunneridae</taxon>
        <taxon>Pentapetalae</taxon>
        <taxon>rosids</taxon>
        <taxon>fabids</taxon>
        <taxon>Malpighiales</taxon>
        <taxon>Salicaceae</taxon>
        <taxon>Saliceae</taxon>
        <taxon>Populus</taxon>
    </lineage>
</organism>
<feature type="transmembrane region" description="Helical" evidence="9">
    <location>
        <begin position="170"/>
        <end position="188"/>
    </location>
</feature>
<keyword evidence="6 9" id="KW-0472">Membrane</keyword>
<evidence type="ECO:0000256" key="7">
    <source>
        <dbReference type="ARBA" id="ARBA00023242"/>
    </source>
</evidence>
<keyword evidence="4 10" id="KW-0732">Signal</keyword>
<proteinExistence type="evidence at transcript level"/>
<protein>
    <submittedName>
        <fullName evidence="11">Uncharacterized protein</fullName>
    </submittedName>
</protein>
<evidence type="ECO:0000256" key="3">
    <source>
        <dbReference type="ARBA" id="ARBA00022692"/>
    </source>
</evidence>
<evidence type="ECO:0000256" key="9">
    <source>
        <dbReference type="SAM" id="Phobius"/>
    </source>
</evidence>
<feature type="transmembrane region" description="Helical" evidence="9">
    <location>
        <begin position="225"/>
        <end position="247"/>
    </location>
</feature>
<feature type="transmembrane region" description="Helical" evidence="9">
    <location>
        <begin position="267"/>
        <end position="287"/>
    </location>
</feature>
<reference evidence="11" key="1">
    <citation type="submission" date="2016-01" db="EMBL/GenBank/DDBJ databases">
        <title>Dissection of insertion-deletion (InDel) variations within complex gene networks underlying wood formation in Populus.</title>
        <authorList>
            <person name="Zhang D."/>
            <person name="Gong C."/>
            <person name="Du Q."/>
            <person name="Xie J."/>
            <person name="Yang X."/>
            <person name="Quan M."/>
            <person name="Li B."/>
        </authorList>
    </citation>
    <scope>NUCLEOTIDE SEQUENCE</scope>
</reference>
<evidence type="ECO:0000256" key="5">
    <source>
        <dbReference type="ARBA" id="ARBA00022989"/>
    </source>
</evidence>
<dbReference type="GO" id="GO:0005637">
    <property type="term" value="C:nuclear inner membrane"/>
    <property type="evidence" value="ECO:0007669"/>
    <property type="project" value="UniProtKB-SubCell"/>
</dbReference>
<feature type="signal peptide" evidence="10">
    <location>
        <begin position="1"/>
        <end position="19"/>
    </location>
</feature>
<evidence type="ECO:0000256" key="4">
    <source>
        <dbReference type="ARBA" id="ARBA00022729"/>
    </source>
</evidence>
<dbReference type="EMBL" id="KU573461">
    <property type="protein sequence ID" value="APR63926.1"/>
    <property type="molecule type" value="mRNA"/>
</dbReference>
<feature type="chain" id="PRO_5012385762" evidence="10">
    <location>
        <begin position="20"/>
        <end position="508"/>
    </location>
</feature>
<dbReference type="PANTHER" id="PTHR31587:SF3">
    <property type="entry name" value="EXPRESSED PROTEIN"/>
    <property type="match status" value="1"/>
</dbReference>
<dbReference type="AlphaFoldDB" id="A0A1L6K525"/>
<evidence type="ECO:0000256" key="8">
    <source>
        <dbReference type="SAM" id="MobiDB-lite"/>
    </source>
</evidence>
<feature type="region of interest" description="Disordered" evidence="8">
    <location>
        <begin position="377"/>
        <end position="396"/>
    </location>
</feature>
<evidence type="ECO:0000313" key="11">
    <source>
        <dbReference type="EMBL" id="APR63926.1"/>
    </source>
</evidence>
<dbReference type="PANTHER" id="PTHR31587">
    <property type="entry name" value="TRANSMEMBRANE PROTEIN (DUF2215)"/>
    <property type="match status" value="1"/>
</dbReference>
<evidence type="ECO:0000256" key="2">
    <source>
        <dbReference type="ARBA" id="ARBA00005748"/>
    </source>
</evidence>
<name>A0A1L6K525_POPTO</name>
<comment type="subcellular location">
    <subcellularLocation>
        <location evidence="1">Nucleus inner membrane</location>
        <topology evidence="1">Multi-pass membrane protein</topology>
        <orientation evidence="1">Nucleoplasmic side</orientation>
    </subcellularLocation>
</comment>
<feature type="region of interest" description="Disordered" evidence="8">
    <location>
        <begin position="481"/>
        <end position="508"/>
    </location>
</feature>
<sequence length="508" mass="56377">MGSSSPSPSLLLLFSLVFASSLFLSCATHETTLKGIDPENPALDVTPSHFHGRVFSHDGSKDAFFCERVKVSGHLRWKLSRYASSFRVTLAPSALIPERLHSNIQVCFHRISRNASLGFCQCEKDDWRIVQKGLWTSVMSPYEERYVDVKFIGDTSGAVSIAVDEDLQQWRLMCLAVGFVLLLLAPIVSSWVPFYYSTSMAIGVFLVIIILLFQGMKLLPTGRKNFFYLSIYGSVLGAGTFILHQISTLVNSILVNFGLSEDMHNPVYIFILVGIVLTGAGLGFWMVRKFVISKDGSVDDGVAQFVKWAMRIIASTFILQSTLDTPLAMGALLSSCAICSVTLKWWYKRDQSDSGGGSAWLQPAGQTTARFRRAEFHSRSGKMSPQGKMWNSPKSSSAWTSSPVKGVVSPSSHSAPVDKQDYYSTFHKTPRRKKFTKKQWEDFTRESTREALMDWAASPEAANWVINNADRMQLLPSNYGSEEMVGSESDSTDASVAGSGKPFSLFNW</sequence>
<keyword evidence="3 9" id="KW-0812">Transmembrane</keyword>
<comment type="similarity">
    <text evidence="2">Belongs to the NEMP family.</text>
</comment>
<feature type="transmembrane region" description="Helical" evidence="9">
    <location>
        <begin position="6"/>
        <end position="24"/>
    </location>
</feature>
<dbReference type="InterPro" id="IPR019358">
    <property type="entry name" value="NEMP_fam"/>
</dbReference>
<evidence type="ECO:0000256" key="10">
    <source>
        <dbReference type="SAM" id="SignalP"/>
    </source>
</evidence>
<evidence type="ECO:0000256" key="6">
    <source>
        <dbReference type="ARBA" id="ARBA00023136"/>
    </source>
</evidence>